<accession>A0A553ZWK7</accession>
<dbReference type="Proteomes" id="UP000318521">
    <property type="component" value="Unassembled WGS sequence"/>
</dbReference>
<dbReference type="Gene3D" id="1.20.1500.10">
    <property type="entry name" value="YheA/YmcA-like"/>
    <property type="match status" value="1"/>
</dbReference>
<dbReference type="OrthoDB" id="9811402at2"/>
<proteinExistence type="inferred from homology"/>
<keyword evidence="4" id="KW-1185">Reference proteome</keyword>
<evidence type="ECO:0000256" key="1">
    <source>
        <dbReference type="HAMAP-Rule" id="MF_01526"/>
    </source>
</evidence>
<comment type="similarity">
    <text evidence="1">Belongs to the UPF0342 family.</text>
</comment>
<dbReference type="AlphaFoldDB" id="A0A553ZWK7"/>
<keyword evidence="2" id="KW-0175">Coiled coil</keyword>
<dbReference type="InterPro" id="IPR010368">
    <property type="entry name" value="Com_YlbF"/>
</dbReference>
<dbReference type="HAMAP" id="MF_01526">
    <property type="entry name" value="UPF0342"/>
    <property type="match status" value="1"/>
</dbReference>
<evidence type="ECO:0000256" key="2">
    <source>
        <dbReference type="SAM" id="Coils"/>
    </source>
</evidence>
<sequence length="119" mass="13821">MAQLQEKAQELKEALATSEEFKSLQSLHQQIEEDDIAKKMLDNFRQLQLELQQKQMQGVQISEEEAQKAQQQFELVQQHDLISQLMEAEQKLSVIIGDINKIITEPLEEIYGNPDQEQN</sequence>
<dbReference type="SUPFAM" id="SSF158622">
    <property type="entry name" value="YheA/YmcA-like"/>
    <property type="match status" value="1"/>
</dbReference>
<feature type="coiled-coil region" evidence="2">
    <location>
        <begin position="1"/>
        <end position="79"/>
    </location>
</feature>
<comment type="caution">
    <text evidence="3">The sequence shown here is derived from an EMBL/GenBank/DDBJ whole genome shotgun (WGS) entry which is preliminary data.</text>
</comment>
<evidence type="ECO:0000313" key="4">
    <source>
        <dbReference type="Proteomes" id="UP000318521"/>
    </source>
</evidence>
<gene>
    <name evidence="3" type="ORF">FN960_15080</name>
</gene>
<evidence type="ECO:0000313" key="3">
    <source>
        <dbReference type="EMBL" id="TSB45802.1"/>
    </source>
</evidence>
<organism evidence="3 4">
    <name type="scientific">Alkalicoccobacillus porphyridii</name>
    <dbReference type="NCBI Taxonomy" id="2597270"/>
    <lineage>
        <taxon>Bacteria</taxon>
        <taxon>Bacillati</taxon>
        <taxon>Bacillota</taxon>
        <taxon>Bacilli</taxon>
        <taxon>Bacillales</taxon>
        <taxon>Bacillaceae</taxon>
        <taxon>Alkalicoccobacillus</taxon>
    </lineage>
</organism>
<name>A0A553ZWK7_9BACI</name>
<dbReference type="InterPro" id="IPR023378">
    <property type="entry name" value="YheA/YmcA-like_dom_sf"/>
</dbReference>
<reference evidence="3 4" key="1">
    <citation type="submission" date="2019-07" db="EMBL/GenBank/DDBJ databases">
        <authorList>
            <person name="Park Y.J."/>
            <person name="Jeong S.E."/>
            <person name="Jung H.S."/>
        </authorList>
    </citation>
    <scope>NUCLEOTIDE SEQUENCE [LARGE SCALE GENOMIC DNA]</scope>
    <source>
        <strain evidence="4">P16(2019)</strain>
    </source>
</reference>
<protein>
    <recommendedName>
        <fullName evidence="1">UPF0342 protein FN960_15080</fullName>
    </recommendedName>
</protein>
<dbReference type="EMBL" id="VLXZ01000009">
    <property type="protein sequence ID" value="TSB45802.1"/>
    <property type="molecule type" value="Genomic_DNA"/>
</dbReference>
<dbReference type="Pfam" id="PF06133">
    <property type="entry name" value="Com_YlbF"/>
    <property type="match status" value="1"/>
</dbReference>